<organism evidence="2 3">
    <name type="scientific">Somion occarium</name>
    <dbReference type="NCBI Taxonomy" id="3059160"/>
    <lineage>
        <taxon>Eukaryota</taxon>
        <taxon>Fungi</taxon>
        <taxon>Dikarya</taxon>
        <taxon>Basidiomycota</taxon>
        <taxon>Agaricomycotina</taxon>
        <taxon>Agaricomycetes</taxon>
        <taxon>Polyporales</taxon>
        <taxon>Cerrenaceae</taxon>
        <taxon>Somion</taxon>
    </lineage>
</organism>
<name>A0ABP1E025_9APHY</name>
<protein>
    <submittedName>
        <fullName evidence="2">Uncharacterized protein</fullName>
    </submittedName>
</protein>
<evidence type="ECO:0000313" key="2">
    <source>
        <dbReference type="EMBL" id="CAL1713420.1"/>
    </source>
</evidence>
<reference evidence="3" key="1">
    <citation type="submission" date="2024-04" db="EMBL/GenBank/DDBJ databases">
        <authorList>
            <person name="Shaw F."/>
            <person name="Minotto A."/>
        </authorList>
    </citation>
    <scope>NUCLEOTIDE SEQUENCE [LARGE SCALE GENOMIC DNA]</scope>
</reference>
<evidence type="ECO:0000256" key="1">
    <source>
        <dbReference type="SAM" id="MobiDB-lite"/>
    </source>
</evidence>
<dbReference type="EMBL" id="OZ037950">
    <property type="protein sequence ID" value="CAL1713420.1"/>
    <property type="molecule type" value="Genomic_DNA"/>
</dbReference>
<gene>
    <name evidence="2" type="ORF">GFSPODELE1_LOCUS9295</name>
</gene>
<accession>A0ABP1E025</accession>
<feature type="compositionally biased region" description="Polar residues" evidence="1">
    <location>
        <begin position="73"/>
        <end position="83"/>
    </location>
</feature>
<feature type="region of interest" description="Disordered" evidence="1">
    <location>
        <begin position="52"/>
        <end position="83"/>
    </location>
</feature>
<proteinExistence type="predicted"/>
<keyword evidence="3" id="KW-1185">Reference proteome</keyword>
<evidence type="ECO:0000313" key="3">
    <source>
        <dbReference type="Proteomes" id="UP001497453"/>
    </source>
</evidence>
<dbReference type="Proteomes" id="UP001497453">
    <property type="component" value="Chromosome 7"/>
</dbReference>
<sequence length="83" mass="9233">MKCFIRGCKPVANEQCRDGESGSYNTAKMSRLSISFPVQFCRLLRASIGPLTGSQATKPLYERQHPSLKSPPYNLSNKSLPRS</sequence>